<sequence length="47" mass="5238">MNHAVFQQLAAELGVAWMDLVRDADKSDANARRVERRHMEDAAVAAT</sequence>
<gene>
    <name evidence="1" type="ORF">ABID08_002030</name>
</gene>
<organism evidence="1 2">
    <name type="scientific">Rhizobium binae</name>
    <dbReference type="NCBI Taxonomy" id="1138190"/>
    <lineage>
        <taxon>Bacteria</taxon>
        <taxon>Pseudomonadati</taxon>
        <taxon>Pseudomonadota</taxon>
        <taxon>Alphaproteobacteria</taxon>
        <taxon>Hyphomicrobiales</taxon>
        <taxon>Rhizobiaceae</taxon>
        <taxon>Rhizobium/Agrobacterium group</taxon>
        <taxon>Rhizobium</taxon>
    </lineage>
</organism>
<name>A0ABV2MDX5_9HYPH</name>
<comment type="caution">
    <text evidence="1">The sequence shown here is derived from an EMBL/GenBank/DDBJ whole genome shotgun (WGS) entry which is preliminary data.</text>
</comment>
<dbReference type="RefSeq" id="WP_246735358.1">
    <property type="nucleotide sequence ID" value="NZ_CP071604.1"/>
</dbReference>
<protein>
    <recommendedName>
        <fullName evidence="3">Transcriptional regulator</fullName>
    </recommendedName>
</protein>
<keyword evidence="2" id="KW-1185">Reference proteome</keyword>
<accession>A0ABV2MDX5</accession>
<evidence type="ECO:0008006" key="3">
    <source>
        <dbReference type="Google" id="ProtNLM"/>
    </source>
</evidence>
<evidence type="ECO:0000313" key="1">
    <source>
        <dbReference type="EMBL" id="MET3754673.1"/>
    </source>
</evidence>
<reference evidence="1 2" key="1">
    <citation type="submission" date="2024-06" db="EMBL/GenBank/DDBJ databases">
        <title>Genomic Encyclopedia of Type Strains, Phase IV (KMG-IV): sequencing the most valuable type-strain genomes for metagenomic binning, comparative biology and taxonomic classification.</title>
        <authorList>
            <person name="Goeker M."/>
        </authorList>
    </citation>
    <scope>NUCLEOTIDE SEQUENCE [LARGE SCALE GENOMIC DNA]</scope>
    <source>
        <strain evidence="1 2">DSM 29288</strain>
    </source>
</reference>
<dbReference type="EMBL" id="JBEPMY010000004">
    <property type="protein sequence ID" value="MET3754673.1"/>
    <property type="molecule type" value="Genomic_DNA"/>
</dbReference>
<dbReference type="Proteomes" id="UP001549077">
    <property type="component" value="Unassembled WGS sequence"/>
</dbReference>
<evidence type="ECO:0000313" key="2">
    <source>
        <dbReference type="Proteomes" id="UP001549077"/>
    </source>
</evidence>
<dbReference type="GeneID" id="91153138"/>
<proteinExistence type="predicted"/>